<dbReference type="RefSeq" id="WP_074827121.1">
    <property type="nucleotide sequence ID" value="NZ_FNTI01000001.1"/>
</dbReference>
<proteinExistence type="predicted"/>
<evidence type="ECO:0000313" key="2">
    <source>
        <dbReference type="Proteomes" id="UP000183208"/>
    </source>
</evidence>
<sequence>MEDNEDPLARFGLDAIDLRWTMKDIAGKRWFILNQAHVSQLVELGLVEIRDDRPFLTVAGQNTVWEG</sequence>
<gene>
    <name evidence="1" type="ORF">SAMN05444171_6138</name>
</gene>
<accession>A0A1M7FE70</accession>
<dbReference type="AlphaFoldDB" id="A0A1M7FE70"/>
<dbReference type="Proteomes" id="UP000183208">
    <property type="component" value="Unassembled WGS sequence"/>
</dbReference>
<dbReference type="EMBL" id="FNTI01000001">
    <property type="protein sequence ID" value="SEE06556.1"/>
    <property type="molecule type" value="Genomic_DNA"/>
</dbReference>
<name>A0A1M7FE70_9BRAD</name>
<protein>
    <submittedName>
        <fullName evidence="1">Uncharacterized protein</fullName>
    </submittedName>
</protein>
<organism evidence="1 2">
    <name type="scientific">Bradyrhizobium lablabi</name>
    <dbReference type="NCBI Taxonomy" id="722472"/>
    <lineage>
        <taxon>Bacteria</taxon>
        <taxon>Pseudomonadati</taxon>
        <taxon>Pseudomonadota</taxon>
        <taxon>Alphaproteobacteria</taxon>
        <taxon>Hyphomicrobiales</taxon>
        <taxon>Nitrobacteraceae</taxon>
        <taxon>Bradyrhizobium</taxon>
    </lineage>
</organism>
<dbReference type="OrthoDB" id="8245957at2"/>
<reference evidence="1 2" key="1">
    <citation type="submission" date="2016-10" db="EMBL/GenBank/DDBJ databases">
        <authorList>
            <person name="de Groot N.N."/>
        </authorList>
    </citation>
    <scope>NUCLEOTIDE SEQUENCE [LARGE SCALE GENOMIC DNA]</scope>
    <source>
        <strain evidence="1 2">GAS522</strain>
    </source>
</reference>
<evidence type="ECO:0000313" key="1">
    <source>
        <dbReference type="EMBL" id="SEE06556.1"/>
    </source>
</evidence>